<feature type="region of interest" description="Disordered" evidence="5">
    <location>
        <begin position="513"/>
        <end position="551"/>
    </location>
</feature>
<dbReference type="EnsemblMetazoa" id="LLOJ009642-RA">
    <property type="protein sequence ID" value="LLOJ009642-PA"/>
    <property type="gene ID" value="LLOJ009642"/>
</dbReference>
<feature type="region of interest" description="Disordered" evidence="5">
    <location>
        <begin position="1"/>
        <end position="24"/>
    </location>
</feature>
<evidence type="ECO:0000256" key="5">
    <source>
        <dbReference type="SAM" id="MobiDB-lite"/>
    </source>
</evidence>
<reference evidence="6" key="1">
    <citation type="submission" date="2020-05" db="UniProtKB">
        <authorList>
            <consortium name="EnsemblMetazoa"/>
        </authorList>
    </citation>
    <scope>IDENTIFICATION</scope>
    <source>
        <strain evidence="6">Jacobina</strain>
    </source>
</reference>
<dbReference type="GO" id="GO:0005737">
    <property type="term" value="C:cytoplasm"/>
    <property type="evidence" value="ECO:0007669"/>
    <property type="project" value="UniProtKB-SubCell"/>
</dbReference>
<keyword evidence="3 4" id="KW-0175">Coiled coil</keyword>
<name>A0A1B0CXA6_LUTLO</name>
<keyword evidence="2" id="KW-0963">Cytoplasm</keyword>
<dbReference type="Pfam" id="PF06818">
    <property type="entry name" value="Fez1"/>
    <property type="match status" value="2"/>
</dbReference>
<proteinExistence type="predicted"/>
<dbReference type="VEuPathDB" id="VectorBase:LLOJ009642"/>
<dbReference type="EMBL" id="AJWK01033483">
    <property type="status" value="NOT_ANNOTATED_CDS"/>
    <property type="molecule type" value="Genomic_DNA"/>
</dbReference>
<feature type="region of interest" description="Disordered" evidence="5">
    <location>
        <begin position="44"/>
        <end position="68"/>
    </location>
</feature>
<feature type="region of interest" description="Disordered" evidence="5">
    <location>
        <begin position="604"/>
        <end position="651"/>
    </location>
</feature>
<organism evidence="6 7">
    <name type="scientific">Lutzomyia longipalpis</name>
    <name type="common">Sand fly</name>
    <dbReference type="NCBI Taxonomy" id="7200"/>
    <lineage>
        <taxon>Eukaryota</taxon>
        <taxon>Metazoa</taxon>
        <taxon>Ecdysozoa</taxon>
        <taxon>Arthropoda</taxon>
        <taxon>Hexapoda</taxon>
        <taxon>Insecta</taxon>
        <taxon>Pterygota</taxon>
        <taxon>Neoptera</taxon>
        <taxon>Endopterygota</taxon>
        <taxon>Diptera</taxon>
        <taxon>Nematocera</taxon>
        <taxon>Psychodoidea</taxon>
        <taxon>Psychodidae</taxon>
        <taxon>Lutzomyia</taxon>
        <taxon>Lutzomyia</taxon>
    </lineage>
</organism>
<feature type="compositionally biased region" description="Basic and acidic residues" evidence="5">
    <location>
        <begin position="640"/>
        <end position="651"/>
    </location>
</feature>
<sequence length="711" mass="82103">MTRENHTLSSGVLAPALPPSKGHFRSSSLENNIYTPIKSATASSSPLTSLQLPSSHGMPFSTGTLKSRREQKRLTDIVAQHHRMSSVDDLNSRKSQFRLIRDIFEQNKATSTSDLRYNCSVGNRKSLHYYNPYDSLESISKSPDSIATSHSTLKIMPYHHHNHHHHHHHQDLLDMTPSPSDSGISELEAALRDRDSELAYLRQTMEHNEKDKEKHWEDEVKRLKIIHESRLRANAQKIQKLEQMLMMQSFQLRQHKKRAAEDAERLNGTISEVRDQCERYRNELCHLKITEKDLKEQNSDLAEEVEILRRMIADFKARLEETDWAICQKSGETALLKSQLRDAQNDLMAKDQEIAQLRIEIRNQNWEDRQTHKNAQETTMDTALEVSQLNRIIILKDQSYEGIPPGRNTVGRYRRDILDFLYTENDSNSGEERNKCPEKDITKCLSKMEESKRNTLQDYPFLAKVENNPDKKKTPSIDEMKTIFLNNQIYPYDCKDSVSNLFNMTLNLLQPAPTTKMDQEDEASETESSKCDKSQASSPTTTADSTDDQVKHLQTELEEAKASFDQEKLKWAEEKEKVLFYQRQLQLSYMQMIKRTQMLEEKLEAKGISGEEDEASETESSKCDKSQASSPTTTADSTDDQVKHLQTELEEAKASFDQEKLKWAEEKEKVLFYQRQLQLSYMQMIKRTQMLEEKLEAKGNSGEGNEKTSPS</sequence>
<feature type="compositionally biased region" description="Low complexity" evidence="5">
    <location>
        <begin position="626"/>
        <end position="636"/>
    </location>
</feature>
<evidence type="ECO:0000256" key="3">
    <source>
        <dbReference type="ARBA" id="ARBA00023054"/>
    </source>
</evidence>
<dbReference type="InterPro" id="IPR045329">
    <property type="entry name" value="LZTS"/>
</dbReference>
<comment type="subcellular location">
    <subcellularLocation>
        <location evidence="1">Cytoplasm</location>
    </subcellularLocation>
</comment>
<keyword evidence="7" id="KW-1185">Reference proteome</keyword>
<accession>A0A1B0CXA6</accession>
<evidence type="ECO:0000256" key="4">
    <source>
        <dbReference type="SAM" id="Coils"/>
    </source>
</evidence>
<protein>
    <submittedName>
        <fullName evidence="6">Uncharacterized protein</fullName>
    </submittedName>
</protein>
<dbReference type="PANTHER" id="PTHR19354">
    <property type="entry name" value="ZIPPER PUTATIVE TUMOR SUPPRESSOR 2 HOMOLOG-LIKE PROTEIN-RELATED"/>
    <property type="match status" value="1"/>
</dbReference>
<feature type="compositionally biased region" description="Low complexity" evidence="5">
    <location>
        <begin position="44"/>
        <end position="55"/>
    </location>
</feature>
<dbReference type="EMBL" id="AJWK01033481">
    <property type="status" value="NOT_ANNOTATED_CDS"/>
    <property type="molecule type" value="Genomic_DNA"/>
</dbReference>
<evidence type="ECO:0000313" key="7">
    <source>
        <dbReference type="Proteomes" id="UP000092461"/>
    </source>
</evidence>
<dbReference type="Proteomes" id="UP000092461">
    <property type="component" value="Unassembled WGS sequence"/>
</dbReference>
<evidence type="ECO:0000256" key="1">
    <source>
        <dbReference type="ARBA" id="ARBA00004496"/>
    </source>
</evidence>
<dbReference type="VEuPathDB" id="VectorBase:LLONM1_005378"/>
<evidence type="ECO:0000313" key="6">
    <source>
        <dbReference type="EnsemblMetazoa" id="LLOJ009642-PA"/>
    </source>
</evidence>
<dbReference type="EMBL" id="AJWK01033482">
    <property type="status" value="NOT_ANNOTATED_CDS"/>
    <property type="molecule type" value="Genomic_DNA"/>
</dbReference>
<dbReference type="PANTHER" id="PTHR19354:SF2">
    <property type="entry name" value="LEUCINE-RICH REPEAT-CONTAINING PROTEIN DDB_G0290503"/>
    <property type="match status" value="1"/>
</dbReference>
<dbReference type="AlphaFoldDB" id="A0A1B0CXA6"/>
<feature type="coiled-coil region" evidence="4">
    <location>
        <begin position="256"/>
        <end position="360"/>
    </location>
</feature>
<evidence type="ECO:0000256" key="2">
    <source>
        <dbReference type="ARBA" id="ARBA00022490"/>
    </source>
</evidence>
<feature type="compositionally biased region" description="Low complexity" evidence="5">
    <location>
        <begin position="534"/>
        <end position="544"/>
    </location>
</feature>